<dbReference type="SUPFAM" id="SSF109604">
    <property type="entry name" value="HD-domain/PDEase-like"/>
    <property type="match status" value="1"/>
</dbReference>
<dbReference type="Gene3D" id="1.10.3210.10">
    <property type="entry name" value="Hypothetical protein af1432"/>
    <property type="match status" value="1"/>
</dbReference>
<keyword evidence="3" id="KW-1185">Reference proteome</keyword>
<dbReference type="SMART" id="SM00471">
    <property type="entry name" value="HDc"/>
    <property type="match status" value="1"/>
</dbReference>
<dbReference type="RefSeq" id="WP_081203345.1">
    <property type="nucleotide sequence ID" value="NZ_FOCZ01000005.1"/>
</dbReference>
<sequence length="197" mass="22918">MHTATLLSDIEKHVKSLFSQYPRPNLIYHNLQHTVQVVTHTKEIAEFYQYNNLELFKILAAAWFHDTGYLLADSSTHELKSIDLLVDFLSTRRVDHRTIEEISKYIMATKMPVNPHTLSEKIICDADLYHLGTDDFFVHNKLVKAELEAKLGRKIEDWSNSTLSFMITHHFYTSYCQEHLNAGKQKNLQILISQQGE</sequence>
<reference evidence="3" key="1">
    <citation type="submission" date="2016-04" db="EMBL/GenBank/DDBJ databases">
        <authorList>
            <person name="Chen L."/>
            <person name="Zhuang W."/>
            <person name="Wang G."/>
        </authorList>
    </citation>
    <scope>NUCLEOTIDE SEQUENCE [LARGE SCALE GENOMIC DNA]</scope>
    <source>
        <strain evidence="3">17621</strain>
    </source>
</reference>
<proteinExistence type="predicted"/>
<dbReference type="OrthoDB" id="5728337at2"/>
<evidence type="ECO:0000313" key="3">
    <source>
        <dbReference type="Proteomes" id="UP000192610"/>
    </source>
</evidence>
<organism evidence="2 3">
    <name type="scientific">Niastella yeongjuensis</name>
    <dbReference type="NCBI Taxonomy" id="354355"/>
    <lineage>
        <taxon>Bacteria</taxon>
        <taxon>Pseudomonadati</taxon>
        <taxon>Bacteroidota</taxon>
        <taxon>Chitinophagia</taxon>
        <taxon>Chitinophagales</taxon>
        <taxon>Chitinophagaceae</taxon>
        <taxon>Niastella</taxon>
    </lineage>
</organism>
<comment type="caution">
    <text evidence="2">The sequence shown here is derived from an EMBL/GenBank/DDBJ whole genome shotgun (WGS) entry which is preliminary data.</text>
</comment>
<dbReference type="EMBL" id="LVXG01000056">
    <property type="protein sequence ID" value="OQP42932.1"/>
    <property type="molecule type" value="Genomic_DNA"/>
</dbReference>
<evidence type="ECO:0000313" key="2">
    <source>
        <dbReference type="EMBL" id="OQP42932.1"/>
    </source>
</evidence>
<feature type="domain" description="HD/PDEase" evidence="1">
    <location>
        <begin position="26"/>
        <end position="141"/>
    </location>
</feature>
<dbReference type="AlphaFoldDB" id="A0A1V9EA18"/>
<dbReference type="InterPro" id="IPR003607">
    <property type="entry name" value="HD/PDEase_dom"/>
</dbReference>
<dbReference type="CDD" id="cd00077">
    <property type="entry name" value="HDc"/>
    <property type="match status" value="1"/>
</dbReference>
<dbReference type="InterPro" id="IPR006674">
    <property type="entry name" value="HD_domain"/>
</dbReference>
<dbReference type="Pfam" id="PF01966">
    <property type="entry name" value="HD"/>
    <property type="match status" value="1"/>
</dbReference>
<dbReference type="STRING" id="354355.SAMN05660816_03134"/>
<accession>A0A1V9EA18</accession>
<dbReference type="Proteomes" id="UP000192610">
    <property type="component" value="Unassembled WGS sequence"/>
</dbReference>
<evidence type="ECO:0000259" key="1">
    <source>
        <dbReference type="SMART" id="SM00471"/>
    </source>
</evidence>
<gene>
    <name evidence="2" type="ORF">A4H97_12330</name>
</gene>
<name>A0A1V9EA18_9BACT</name>
<protein>
    <recommendedName>
        <fullName evidence="1">HD/PDEase domain-containing protein</fullName>
    </recommendedName>
</protein>